<evidence type="ECO:0000256" key="1">
    <source>
        <dbReference type="SAM" id="MobiDB-lite"/>
    </source>
</evidence>
<feature type="region of interest" description="Disordered" evidence="1">
    <location>
        <begin position="81"/>
        <end position="122"/>
    </location>
</feature>
<feature type="compositionally biased region" description="Gly residues" evidence="1">
    <location>
        <begin position="111"/>
        <end position="122"/>
    </location>
</feature>
<gene>
    <name evidence="2" type="ORF">AJ79_01945</name>
</gene>
<protein>
    <submittedName>
        <fullName evidence="2">Uncharacterized protein</fullName>
    </submittedName>
</protein>
<reference evidence="2 3" key="1">
    <citation type="submission" date="2017-10" db="EMBL/GenBank/DDBJ databases">
        <title>Comparative genomics in systemic dimorphic fungi from Ajellomycetaceae.</title>
        <authorList>
            <person name="Munoz J.F."/>
            <person name="Mcewen J.G."/>
            <person name="Clay O.K."/>
            <person name="Cuomo C.A."/>
        </authorList>
    </citation>
    <scope>NUCLEOTIDE SEQUENCE [LARGE SCALE GENOMIC DNA]</scope>
    <source>
        <strain evidence="2 3">UAMH5409</strain>
    </source>
</reference>
<evidence type="ECO:0000313" key="2">
    <source>
        <dbReference type="EMBL" id="PGH16178.1"/>
    </source>
</evidence>
<organism evidence="2 3">
    <name type="scientific">Helicocarpus griseus UAMH5409</name>
    <dbReference type="NCBI Taxonomy" id="1447875"/>
    <lineage>
        <taxon>Eukaryota</taxon>
        <taxon>Fungi</taxon>
        <taxon>Dikarya</taxon>
        <taxon>Ascomycota</taxon>
        <taxon>Pezizomycotina</taxon>
        <taxon>Eurotiomycetes</taxon>
        <taxon>Eurotiomycetidae</taxon>
        <taxon>Onygenales</taxon>
        <taxon>Ajellomycetaceae</taxon>
        <taxon>Helicocarpus</taxon>
    </lineage>
</organism>
<evidence type="ECO:0000313" key="3">
    <source>
        <dbReference type="Proteomes" id="UP000223968"/>
    </source>
</evidence>
<feature type="compositionally biased region" description="Acidic residues" evidence="1">
    <location>
        <begin position="81"/>
        <end position="93"/>
    </location>
</feature>
<dbReference type="EMBL" id="PDNB01000019">
    <property type="protein sequence ID" value="PGH16178.1"/>
    <property type="molecule type" value="Genomic_DNA"/>
</dbReference>
<proteinExistence type="predicted"/>
<comment type="caution">
    <text evidence="2">The sequence shown here is derived from an EMBL/GenBank/DDBJ whole genome shotgun (WGS) entry which is preliminary data.</text>
</comment>
<dbReference type="Proteomes" id="UP000223968">
    <property type="component" value="Unassembled WGS sequence"/>
</dbReference>
<dbReference type="AlphaFoldDB" id="A0A2B7Y5K0"/>
<sequence length="122" mass="14307">MQLCGHWALEQVGQVEMHPPQLNSTLEQFKGDEANKWRFGFNVYEPIDFFALCKERYRELNWIGLGPWDMSVMRRNMNWEYDSEPEDDSDPEDDFSHNKLARKTKKAGWWRRGGAGLGPGQV</sequence>
<dbReference type="OrthoDB" id="5343383at2759"/>
<accession>A0A2B7Y5K0</accession>
<name>A0A2B7Y5K0_9EURO</name>
<feature type="compositionally biased region" description="Basic residues" evidence="1">
    <location>
        <begin position="99"/>
        <end position="109"/>
    </location>
</feature>
<dbReference type="STRING" id="1447875.A0A2B7Y5K0"/>
<keyword evidence="3" id="KW-1185">Reference proteome</keyword>